<evidence type="ECO:0000313" key="2">
    <source>
        <dbReference type="EMBL" id="TWU66499.1"/>
    </source>
</evidence>
<evidence type="ECO:0000256" key="1">
    <source>
        <dbReference type="SAM" id="MobiDB-lite"/>
    </source>
</evidence>
<proteinExistence type="predicted"/>
<comment type="caution">
    <text evidence="2">The sequence shown here is derived from an EMBL/GenBank/DDBJ whole genome shotgun (WGS) entry which is preliminary data.</text>
</comment>
<dbReference type="Proteomes" id="UP000316476">
    <property type="component" value="Unassembled WGS sequence"/>
</dbReference>
<organism evidence="2 3">
    <name type="scientific">Crateriforma conspicua</name>
    <dbReference type="NCBI Taxonomy" id="2527996"/>
    <lineage>
        <taxon>Bacteria</taxon>
        <taxon>Pseudomonadati</taxon>
        <taxon>Planctomycetota</taxon>
        <taxon>Planctomycetia</taxon>
        <taxon>Planctomycetales</taxon>
        <taxon>Planctomycetaceae</taxon>
        <taxon>Crateriforma</taxon>
    </lineage>
</organism>
<dbReference type="RefSeq" id="WP_146413122.1">
    <property type="nucleotide sequence ID" value="NZ_SJPZ01000001.1"/>
</dbReference>
<feature type="region of interest" description="Disordered" evidence="1">
    <location>
        <begin position="121"/>
        <end position="148"/>
    </location>
</feature>
<gene>
    <name evidence="2" type="ORF">V7x_20660</name>
</gene>
<dbReference type="AlphaFoldDB" id="A0A5C6FUA9"/>
<sequence>MMKRHHHRPITRRRGSLVLIALVCLIVGMSVLVSSAHRALLVQRQTERFTALRQCQWLLDAGINRALVAIENDADYNGETWQLDQPLPGRRTGQVTIAVQDSDSENGPQRIQVTAVVEPMNSPVGRGQMRRSHSFRLPVSDNHAQDSQ</sequence>
<accession>A0A5C6FUA9</accession>
<name>A0A5C6FUA9_9PLAN</name>
<protein>
    <submittedName>
        <fullName evidence="2">Uncharacterized protein</fullName>
    </submittedName>
</protein>
<dbReference type="EMBL" id="SJPZ01000001">
    <property type="protein sequence ID" value="TWU66499.1"/>
    <property type="molecule type" value="Genomic_DNA"/>
</dbReference>
<dbReference type="OrthoDB" id="285916at2"/>
<reference evidence="2 3" key="1">
    <citation type="submission" date="2019-02" db="EMBL/GenBank/DDBJ databases">
        <title>Deep-cultivation of Planctomycetes and their phenomic and genomic characterization uncovers novel biology.</title>
        <authorList>
            <person name="Wiegand S."/>
            <person name="Jogler M."/>
            <person name="Boedeker C."/>
            <person name="Pinto D."/>
            <person name="Vollmers J."/>
            <person name="Rivas-Marin E."/>
            <person name="Kohn T."/>
            <person name="Peeters S.H."/>
            <person name="Heuer A."/>
            <person name="Rast P."/>
            <person name="Oberbeckmann S."/>
            <person name="Bunk B."/>
            <person name="Jeske O."/>
            <person name="Meyerdierks A."/>
            <person name="Storesund J.E."/>
            <person name="Kallscheuer N."/>
            <person name="Luecker S."/>
            <person name="Lage O.M."/>
            <person name="Pohl T."/>
            <person name="Merkel B.J."/>
            <person name="Hornburger P."/>
            <person name="Mueller R.-W."/>
            <person name="Bruemmer F."/>
            <person name="Labrenz M."/>
            <person name="Spormann A.M."/>
            <person name="Op Den Camp H."/>
            <person name="Overmann J."/>
            <person name="Amann R."/>
            <person name="Jetten M.S.M."/>
            <person name="Mascher T."/>
            <person name="Medema M.H."/>
            <person name="Devos D.P."/>
            <person name="Kaster A.-K."/>
            <person name="Ovreas L."/>
            <person name="Rohde M."/>
            <person name="Galperin M.Y."/>
            <person name="Jogler C."/>
        </authorList>
    </citation>
    <scope>NUCLEOTIDE SEQUENCE [LARGE SCALE GENOMIC DNA]</scope>
    <source>
        <strain evidence="2 3">V7</strain>
    </source>
</reference>
<evidence type="ECO:0000313" key="3">
    <source>
        <dbReference type="Proteomes" id="UP000316476"/>
    </source>
</evidence>